<proteinExistence type="predicted"/>
<dbReference type="GO" id="GO:0003677">
    <property type="term" value="F:DNA binding"/>
    <property type="evidence" value="ECO:0007669"/>
    <property type="project" value="InterPro"/>
</dbReference>
<dbReference type="NCBIfam" id="NF033580">
    <property type="entry name" value="transpos_IS5_3"/>
    <property type="match status" value="1"/>
</dbReference>
<gene>
    <name evidence="3" type="ORF">PHY01_52520</name>
</gene>
<feature type="region of interest" description="Disordered" evidence="1">
    <location>
        <begin position="59"/>
        <end position="90"/>
    </location>
</feature>
<reference evidence="3 4" key="1">
    <citation type="submission" date="2019-06" db="EMBL/GenBank/DDBJ databases">
        <title>Whole genome shotgun sequence of Pseudonocardia hydrocarbonoxydans NBRC 14498.</title>
        <authorList>
            <person name="Hosoyama A."/>
            <person name="Uohara A."/>
            <person name="Ohji S."/>
            <person name="Ichikawa N."/>
        </authorList>
    </citation>
    <scope>NUCLEOTIDE SEQUENCE [LARGE SCALE GENOMIC DNA]</scope>
    <source>
        <strain evidence="3 4">NBRC 14498</strain>
    </source>
</reference>
<evidence type="ECO:0000259" key="2">
    <source>
        <dbReference type="Pfam" id="PF01609"/>
    </source>
</evidence>
<name>A0A4Y3WZ09_9PSEU</name>
<dbReference type="Pfam" id="PF01609">
    <property type="entry name" value="DDE_Tnp_1"/>
    <property type="match status" value="1"/>
</dbReference>
<dbReference type="InterPro" id="IPR002559">
    <property type="entry name" value="Transposase_11"/>
</dbReference>
<dbReference type="GO" id="GO:0006313">
    <property type="term" value="P:DNA transposition"/>
    <property type="evidence" value="ECO:0007669"/>
    <property type="project" value="InterPro"/>
</dbReference>
<evidence type="ECO:0000313" key="3">
    <source>
        <dbReference type="EMBL" id="GEC22969.1"/>
    </source>
</evidence>
<evidence type="ECO:0000256" key="1">
    <source>
        <dbReference type="SAM" id="MobiDB-lite"/>
    </source>
</evidence>
<dbReference type="PANTHER" id="PTHR30007:SF1">
    <property type="entry name" value="BLR1914 PROTEIN"/>
    <property type="match status" value="1"/>
</dbReference>
<dbReference type="Proteomes" id="UP000320338">
    <property type="component" value="Unassembled WGS sequence"/>
</dbReference>
<evidence type="ECO:0000313" key="4">
    <source>
        <dbReference type="Proteomes" id="UP000320338"/>
    </source>
</evidence>
<comment type="caution">
    <text evidence="3">The sequence shown here is derived from an EMBL/GenBank/DDBJ whole genome shotgun (WGS) entry which is preliminary data.</text>
</comment>
<dbReference type="PANTHER" id="PTHR30007">
    <property type="entry name" value="PHP DOMAIN PROTEIN"/>
    <property type="match status" value="1"/>
</dbReference>
<organism evidence="3 4">
    <name type="scientific">Pseudonocardia hydrocarbonoxydans</name>
    <dbReference type="NCBI Taxonomy" id="76726"/>
    <lineage>
        <taxon>Bacteria</taxon>
        <taxon>Bacillati</taxon>
        <taxon>Actinomycetota</taxon>
        <taxon>Actinomycetes</taxon>
        <taxon>Pseudonocardiales</taxon>
        <taxon>Pseudonocardiaceae</taxon>
        <taxon>Pseudonocardia</taxon>
    </lineage>
</organism>
<sequence length="135" mass="15493">MLQLTAGNVNDTTQFPQLMAGIRVHRAGPGRPRTRPDYLLADKGYSSRANREVLRRRGIAHTIPEPRDQQANRARRGSRGGRPVGFDKTRYKRRNTVERGFCQLKHWRGLATRYDRNARNYLGALQLAALLTWLP</sequence>
<protein>
    <submittedName>
        <fullName evidence="3">IS5 family transposase</fullName>
    </submittedName>
</protein>
<accession>A0A4Y3WZ09</accession>
<dbReference type="EMBL" id="BJNG01000084">
    <property type="protein sequence ID" value="GEC22969.1"/>
    <property type="molecule type" value="Genomic_DNA"/>
</dbReference>
<dbReference type="AlphaFoldDB" id="A0A4Y3WZ09"/>
<keyword evidence="4" id="KW-1185">Reference proteome</keyword>
<dbReference type="GO" id="GO:0004803">
    <property type="term" value="F:transposase activity"/>
    <property type="evidence" value="ECO:0007669"/>
    <property type="project" value="InterPro"/>
</dbReference>
<feature type="domain" description="Transposase IS4-like" evidence="2">
    <location>
        <begin position="3"/>
        <end position="131"/>
    </location>
</feature>